<evidence type="ECO:0000256" key="2">
    <source>
        <dbReference type="ARBA" id="ARBA00022679"/>
    </source>
</evidence>
<dbReference type="Gene3D" id="3.10.110.10">
    <property type="entry name" value="Ubiquitin Conjugating Enzyme"/>
    <property type="match status" value="1"/>
</dbReference>
<accession>A0A067LUD8</accession>
<dbReference type="SUPFAM" id="SSF54495">
    <property type="entry name" value="UBC-like"/>
    <property type="match status" value="1"/>
</dbReference>
<dbReference type="Proteomes" id="UP000027195">
    <property type="component" value="Unassembled WGS sequence"/>
</dbReference>
<dbReference type="HOGENOM" id="CLU_030988_13_3_1"/>
<keyword evidence="2" id="KW-0808">Transferase</keyword>
<evidence type="ECO:0000259" key="6">
    <source>
        <dbReference type="PROSITE" id="PS50127"/>
    </source>
</evidence>
<dbReference type="InterPro" id="IPR016135">
    <property type="entry name" value="UBQ-conjugating_enzyme/RWD"/>
</dbReference>
<sequence>MAALRRIQKELATLHKEPIPGVTIETKDDNLLLWTCSIRGPAGTPYEGGTFKLTMDFTDKFPFKPPVVAFTTKMYHPGVNEEGAICLPVLKDEWQPTMTVKQVLLKIVDKVGNPSVDDPFMPDIATQLKNDQGQFITTAKEWTKQYAM</sequence>
<dbReference type="PROSITE" id="PS50127">
    <property type="entry name" value="UBC_2"/>
    <property type="match status" value="1"/>
</dbReference>
<dbReference type="EC" id="2.3.2.23" evidence="1"/>
<evidence type="ECO:0000256" key="4">
    <source>
        <dbReference type="ARBA" id="ARBA00022786"/>
    </source>
</evidence>
<reference evidence="8" key="1">
    <citation type="journal article" date="2014" name="Proc. Natl. Acad. Sci. U.S.A.">
        <title>Extensive sampling of basidiomycete genomes demonstrates inadequacy of the white-rot/brown-rot paradigm for wood decay fungi.</title>
        <authorList>
            <person name="Riley R."/>
            <person name="Salamov A.A."/>
            <person name="Brown D.W."/>
            <person name="Nagy L.G."/>
            <person name="Floudas D."/>
            <person name="Held B.W."/>
            <person name="Levasseur A."/>
            <person name="Lombard V."/>
            <person name="Morin E."/>
            <person name="Otillar R."/>
            <person name="Lindquist E.A."/>
            <person name="Sun H."/>
            <person name="LaButti K.M."/>
            <person name="Schmutz J."/>
            <person name="Jabbour D."/>
            <person name="Luo H."/>
            <person name="Baker S.E."/>
            <person name="Pisabarro A.G."/>
            <person name="Walton J.D."/>
            <person name="Blanchette R.A."/>
            <person name="Henrissat B."/>
            <person name="Martin F."/>
            <person name="Cullen D."/>
            <person name="Hibbett D.S."/>
            <person name="Grigoriev I.V."/>
        </authorList>
    </citation>
    <scope>NUCLEOTIDE SEQUENCE [LARGE SCALE GENOMIC DNA]</scope>
    <source>
        <strain evidence="8">FD-172 SS1</strain>
    </source>
</reference>
<dbReference type="InParanoid" id="A0A067LUD8"/>
<dbReference type="PANTHER" id="PTHR24067">
    <property type="entry name" value="UBIQUITIN-CONJUGATING ENZYME E2"/>
    <property type="match status" value="1"/>
</dbReference>
<dbReference type="FunFam" id="3.10.110.10:FF:000060">
    <property type="entry name" value="Ubiquitin conjugating enzyme (UbcB)"/>
    <property type="match status" value="1"/>
</dbReference>
<keyword evidence="5" id="KW-0067">ATP-binding</keyword>
<evidence type="ECO:0000313" key="7">
    <source>
        <dbReference type="EMBL" id="KDQ06734.1"/>
    </source>
</evidence>
<dbReference type="InterPro" id="IPR000608">
    <property type="entry name" value="UBC"/>
</dbReference>
<dbReference type="EMBL" id="KL198125">
    <property type="protein sequence ID" value="KDQ06734.1"/>
    <property type="molecule type" value="Genomic_DNA"/>
</dbReference>
<feature type="domain" description="UBC core" evidence="6">
    <location>
        <begin position="2"/>
        <end position="148"/>
    </location>
</feature>
<protein>
    <recommendedName>
        <fullName evidence="1">E2 ubiquitin-conjugating enzyme</fullName>
        <ecNumber evidence="1">2.3.2.23</ecNumber>
    </recommendedName>
</protein>
<dbReference type="SMART" id="SM00212">
    <property type="entry name" value="UBCc"/>
    <property type="match status" value="1"/>
</dbReference>
<keyword evidence="3" id="KW-0547">Nucleotide-binding</keyword>
<evidence type="ECO:0000313" key="8">
    <source>
        <dbReference type="Proteomes" id="UP000027195"/>
    </source>
</evidence>
<dbReference type="AlphaFoldDB" id="A0A067LUD8"/>
<keyword evidence="8" id="KW-1185">Reference proteome</keyword>
<dbReference type="GO" id="GO:0005524">
    <property type="term" value="F:ATP binding"/>
    <property type="evidence" value="ECO:0007669"/>
    <property type="project" value="UniProtKB-KW"/>
</dbReference>
<evidence type="ECO:0000256" key="1">
    <source>
        <dbReference type="ARBA" id="ARBA00012486"/>
    </source>
</evidence>
<evidence type="ECO:0000256" key="3">
    <source>
        <dbReference type="ARBA" id="ARBA00022741"/>
    </source>
</evidence>
<evidence type="ECO:0000256" key="5">
    <source>
        <dbReference type="ARBA" id="ARBA00022840"/>
    </source>
</evidence>
<dbReference type="GO" id="GO:0061631">
    <property type="term" value="F:ubiquitin conjugating enzyme activity"/>
    <property type="evidence" value="ECO:0007669"/>
    <property type="project" value="UniProtKB-EC"/>
</dbReference>
<keyword evidence="4" id="KW-0833">Ubl conjugation pathway</keyword>
<dbReference type="Pfam" id="PF00179">
    <property type="entry name" value="UQ_con"/>
    <property type="match status" value="1"/>
</dbReference>
<gene>
    <name evidence="7" type="ORF">BOTBODRAFT_39391</name>
</gene>
<proteinExistence type="predicted"/>
<name>A0A067LUD8_BOTB1</name>
<dbReference type="STRING" id="930990.A0A067LUD8"/>
<dbReference type="OrthoDB" id="9978460at2759"/>
<organism evidence="7 8">
    <name type="scientific">Botryobasidium botryosum (strain FD-172 SS1)</name>
    <dbReference type="NCBI Taxonomy" id="930990"/>
    <lineage>
        <taxon>Eukaryota</taxon>
        <taxon>Fungi</taxon>
        <taxon>Dikarya</taxon>
        <taxon>Basidiomycota</taxon>
        <taxon>Agaricomycotina</taxon>
        <taxon>Agaricomycetes</taxon>
        <taxon>Cantharellales</taxon>
        <taxon>Botryobasidiaceae</taxon>
        <taxon>Botryobasidium</taxon>
    </lineage>
</organism>
<dbReference type="InterPro" id="IPR050113">
    <property type="entry name" value="Ub_conjugating_enzyme"/>
</dbReference>